<name>A0A8U0HZY4_9EURY</name>
<dbReference type="InterPro" id="IPR027417">
    <property type="entry name" value="P-loop_NTPase"/>
</dbReference>
<evidence type="ECO:0000313" key="2">
    <source>
        <dbReference type="EMBL" id="UPV76487.1"/>
    </source>
</evidence>
<accession>A0A8U0HZY4</accession>
<gene>
    <name evidence="2" type="ORF">M0R89_18305</name>
</gene>
<dbReference type="Pfam" id="PF13614">
    <property type="entry name" value="AAA_31"/>
    <property type="match status" value="1"/>
</dbReference>
<dbReference type="Gene3D" id="3.40.50.300">
    <property type="entry name" value="P-loop containing nucleotide triphosphate hydrolases"/>
    <property type="match status" value="1"/>
</dbReference>
<dbReference type="RefSeq" id="WP_248652520.1">
    <property type="nucleotide sequence ID" value="NZ_CP096660.1"/>
</dbReference>
<dbReference type="EMBL" id="CP096660">
    <property type="protein sequence ID" value="UPV76487.1"/>
    <property type="molecule type" value="Genomic_DNA"/>
</dbReference>
<dbReference type="PANTHER" id="PTHR13696:SF99">
    <property type="entry name" value="COBYRINIC ACID AC-DIAMIDE SYNTHASE"/>
    <property type="match status" value="1"/>
</dbReference>
<dbReference type="Proteomes" id="UP000830729">
    <property type="component" value="Plasmid unnamed1"/>
</dbReference>
<dbReference type="CDD" id="cd02042">
    <property type="entry name" value="ParAB_family"/>
    <property type="match status" value="1"/>
</dbReference>
<geneLocation type="plasmid" evidence="2 3">
    <name>unnamed1</name>
</geneLocation>
<dbReference type="KEGG" id="halx:M0R89_18305"/>
<organism evidence="2 3">
    <name type="scientific">Halorussus limi</name>
    <dbReference type="NCBI Taxonomy" id="2938695"/>
    <lineage>
        <taxon>Archaea</taxon>
        <taxon>Methanobacteriati</taxon>
        <taxon>Methanobacteriota</taxon>
        <taxon>Stenosarchaea group</taxon>
        <taxon>Halobacteria</taxon>
        <taxon>Halobacteriales</taxon>
        <taxon>Haladaptataceae</taxon>
        <taxon>Halorussus</taxon>
    </lineage>
</organism>
<keyword evidence="2" id="KW-0614">Plasmid</keyword>
<proteinExistence type="predicted"/>
<dbReference type="InterPro" id="IPR025669">
    <property type="entry name" value="AAA_dom"/>
</dbReference>
<dbReference type="PANTHER" id="PTHR13696">
    <property type="entry name" value="P-LOOP CONTAINING NUCLEOSIDE TRIPHOSPHATE HYDROLASE"/>
    <property type="match status" value="1"/>
</dbReference>
<dbReference type="InterPro" id="IPR050678">
    <property type="entry name" value="DNA_Partitioning_ATPase"/>
</dbReference>
<evidence type="ECO:0000259" key="1">
    <source>
        <dbReference type="Pfam" id="PF13614"/>
    </source>
</evidence>
<reference evidence="2 3" key="1">
    <citation type="submission" date="2022-04" db="EMBL/GenBank/DDBJ databases">
        <title>Diverse halophilic archaea isolated from saline environments.</title>
        <authorList>
            <person name="Cui H.-L."/>
        </authorList>
    </citation>
    <scope>NUCLEOTIDE SEQUENCE [LARGE SCALE GENOMIC DNA]</scope>
    <source>
        <strain evidence="2 3">XZYJT49</strain>
        <plasmid evidence="2 3">unnamed1</plasmid>
    </source>
</reference>
<keyword evidence="3" id="KW-1185">Reference proteome</keyword>
<sequence>MSRSIRACTFLDKGGTGKTTTAAHLGVALAERGNDVLLIDLAGKQGDLVKHFGRWETVERQIAEDDDWPNISTVFQDQWGAIAEKLGDAAVDDLILETDEGVDLIPAHPGLDSLDAELGNIDDAHDRYSRLDSFLDEYIEPLGYDAVLIDLPGLTNNVSYNGLWAARNVIAPVEMGPFESEQAEALRADLDKIGANFDVDVKLAMVLPNKVDTRTKLAEEYLDAFEEAYPEAFVSSHVPVSQDIRNAAESGRTAFALEEPSTTAERAREAFLENAETLVERLDESERAAPAGGELA</sequence>
<dbReference type="AlphaFoldDB" id="A0A8U0HZY4"/>
<dbReference type="GeneID" id="72187194"/>
<evidence type="ECO:0000313" key="3">
    <source>
        <dbReference type="Proteomes" id="UP000830729"/>
    </source>
</evidence>
<feature type="domain" description="AAA" evidence="1">
    <location>
        <begin position="12"/>
        <end position="196"/>
    </location>
</feature>
<protein>
    <submittedName>
        <fullName evidence="2">ParA family protein</fullName>
    </submittedName>
</protein>
<dbReference type="SUPFAM" id="SSF52540">
    <property type="entry name" value="P-loop containing nucleoside triphosphate hydrolases"/>
    <property type="match status" value="1"/>
</dbReference>